<dbReference type="InterPro" id="IPR006367">
    <property type="entry name" value="Sirohaem_synthase_N"/>
</dbReference>
<accession>A0ABS6SIF7</accession>
<organism evidence="6 7">
    <name type="scientific">Erythrobacter ani</name>
    <dbReference type="NCBI Taxonomy" id="2827235"/>
    <lineage>
        <taxon>Bacteria</taxon>
        <taxon>Pseudomonadati</taxon>
        <taxon>Pseudomonadota</taxon>
        <taxon>Alphaproteobacteria</taxon>
        <taxon>Sphingomonadales</taxon>
        <taxon>Erythrobacteraceae</taxon>
        <taxon>Erythrobacter/Porphyrobacter group</taxon>
        <taxon>Erythrobacter</taxon>
    </lineage>
</organism>
<evidence type="ECO:0000256" key="2">
    <source>
        <dbReference type="ARBA" id="ARBA00012400"/>
    </source>
</evidence>
<dbReference type="PANTHER" id="PTHR35330:SF1">
    <property type="entry name" value="SIROHEME BIOSYNTHESIS PROTEIN MET8"/>
    <property type="match status" value="1"/>
</dbReference>
<keyword evidence="7" id="KW-1185">Reference proteome</keyword>
<dbReference type="RefSeq" id="WP_218315329.1">
    <property type="nucleotide sequence ID" value="NZ_JAGSPB010000001.1"/>
</dbReference>
<keyword evidence="4" id="KW-0520">NAD</keyword>
<dbReference type="NCBIfam" id="TIGR01470">
    <property type="entry name" value="cysG_Nterm"/>
    <property type="match status" value="1"/>
</dbReference>
<evidence type="ECO:0000256" key="5">
    <source>
        <dbReference type="ARBA" id="ARBA00023244"/>
    </source>
</evidence>
<dbReference type="Pfam" id="PF13241">
    <property type="entry name" value="NAD_binding_7"/>
    <property type="match status" value="1"/>
</dbReference>
<reference evidence="6 7" key="1">
    <citation type="submission" date="2021-04" db="EMBL/GenBank/DDBJ databases">
        <authorList>
            <person name="Pira H."/>
            <person name="Risdian C."/>
            <person name="Wink J."/>
        </authorList>
    </citation>
    <scope>NUCLEOTIDE SEQUENCE [LARGE SCALE GENOMIC DNA]</scope>
    <source>
        <strain evidence="6 7">WH131</strain>
    </source>
</reference>
<sequence>MSGPRPEIGSLPLFHQIAGQKVLVLGEGETAEPKRRLVQRAGGIVVDDIQRAIDEGVRIAFVAYYDAKACEAAAINLRCAGMIVNVVDRPELCDFTTPSILDRDPLLIAVGTGGASAGLAKHIRLRLERLLPQSLGALAEALKRLRPTLRERLPDGGERRRAIDAALREGGALDPFDPDSAERADHWASGELDSGLGETVEFAIRSSDPEDLTIKQARLLGEADAVCCDGDVPSEIMARARADAERLVCEGTRCREAREGSRQAHCMRSSSAAEQNRLTVILRWQGEDRQA</sequence>
<dbReference type="InterPro" id="IPR028161">
    <property type="entry name" value="Met8-like"/>
</dbReference>
<evidence type="ECO:0000313" key="6">
    <source>
        <dbReference type="EMBL" id="MBV7264794.1"/>
    </source>
</evidence>
<dbReference type="EMBL" id="JAGSPB010000001">
    <property type="protein sequence ID" value="MBV7264794.1"/>
    <property type="molecule type" value="Genomic_DNA"/>
</dbReference>
<comment type="caution">
    <text evidence="6">The sequence shown here is derived from an EMBL/GenBank/DDBJ whole genome shotgun (WGS) entry which is preliminary data.</text>
</comment>
<keyword evidence="3" id="KW-0560">Oxidoreductase</keyword>
<evidence type="ECO:0000256" key="1">
    <source>
        <dbReference type="ARBA" id="ARBA00005010"/>
    </source>
</evidence>
<keyword evidence="5" id="KW-0627">Porphyrin biosynthesis</keyword>
<gene>
    <name evidence="6" type="ORF">KCG45_01220</name>
</gene>
<comment type="pathway">
    <text evidence="1">Porphyrin-containing compound metabolism; siroheme biosynthesis; sirohydrochlorin from precorrin-2: step 1/1.</text>
</comment>
<dbReference type="PANTHER" id="PTHR35330">
    <property type="entry name" value="SIROHEME BIOSYNTHESIS PROTEIN MET8"/>
    <property type="match status" value="1"/>
</dbReference>
<evidence type="ECO:0000256" key="4">
    <source>
        <dbReference type="ARBA" id="ARBA00023027"/>
    </source>
</evidence>
<proteinExistence type="predicted"/>
<evidence type="ECO:0000313" key="7">
    <source>
        <dbReference type="Proteomes" id="UP000699975"/>
    </source>
</evidence>
<name>A0ABS6SIF7_9SPHN</name>
<dbReference type="EC" id="1.3.1.76" evidence="2"/>
<dbReference type="Proteomes" id="UP000699975">
    <property type="component" value="Unassembled WGS sequence"/>
</dbReference>
<protein>
    <recommendedName>
        <fullName evidence="2">precorrin-2 dehydrogenase</fullName>
        <ecNumber evidence="2">1.3.1.76</ecNumber>
    </recommendedName>
</protein>
<evidence type="ECO:0000256" key="3">
    <source>
        <dbReference type="ARBA" id="ARBA00023002"/>
    </source>
</evidence>